<comment type="similarity">
    <text evidence="8">Belongs to the binding-protein-dependent transport system permease family.</text>
</comment>
<comment type="subcellular location">
    <subcellularLocation>
        <location evidence="1">Cell inner membrane</location>
        <topology evidence="1">Multi-pass membrane protein</topology>
    </subcellularLocation>
    <subcellularLocation>
        <location evidence="8">Cell membrane</location>
        <topology evidence="8">Multi-pass membrane protein</topology>
    </subcellularLocation>
</comment>
<gene>
    <name evidence="11" type="ORF">DN069_01250</name>
</gene>
<keyword evidence="7 8" id="KW-0472">Membrane</keyword>
<evidence type="ECO:0000259" key="10">
    <source>
        <dbReference type="PROSITE" id="PS50928"/>
    </source>
</evidence>
<feature type="domain" description="ABC transmembrane type-1" evidence="10">
    <location>
        <begin position="91"/>
        <end position="293"/>
    </location>
</feature>
<keyword evidence="2 8" id="KW-0813">Transport</keyword>
<evidence type="ECO:0000256" key="8">
    <source>
        <dbReference type="RuleBase" id="RU363032"/>
    </source>
</evidence>
<evidence type="ECO:0000256" key="5">
    <source>
        <dbReference type="ARBA" id="ARBA00022692"/>
    </source>
</evidence>
<dbReference type="GO" id="GO:0005886">
    <property type="term" value="C:plasma membrane"/>
    <property type="evidence" value="ECO:0007669"/>
    <property type="project" value="UniProtKB-SubCell"/>
</dbReference>
<feature type="transmembrane region" description="Helical" evidence="8">
    <location>
        <begin position="126"/>
        <end position="146"/>
    </location>
</feature>
<feature type="region of interest" description="Disordered" evidence="9">
    <location>
        <begin position="1"/>
        <end position="26"/>
    </location>
</feature>
<evidence type="ECO:0000313" key="12">
    <source>
        <dbReference type="Proteomes" id="UP000248889"/>
    </source>
</evidence>
<keyword evidence="6 8" id="KW-1133">Transmembrane helix</keyword>
<keyword evidence="4" id="KW-0997">Cell inner membrane</keyword>
<evidence type="ECO:0000256" key="6">
    <source>
        <dbReference type="ARBA" id="ARBA00022989"/>
    </source>
</evidence>
<dbReference type="CDD" id="cd06261">
    <property type="entry name" value="TM_PBP2"/>
    <property type="match status" value="1"/>
</dbReference>
<dbReference type="InterPro" id="IPR035906">
    <property type="entry name" value="MetI-like_sf"/>
</dbReference>
<dbReference type="GO" id="GO:0055085">
    <property type="term" value="P:transmembrane transport"/>
    <property type="evidence" value="ECO:0007669"/>
    <property type="project" value="InterPro"/>
</dbReference>
<dbReference type="PANTHER" id="PTHR43357">
    <property type="entry name" value="INNER MEMBRANE ABC TRANSPORTER PERMEASE PROTEIN YDCV"/>
    <property type="match status" value="1"/>
</dbReference>
<keyword evidence="12" id="KW-1185">Reference proteome</keyword>
<name>A0A2X0KKK9_9ACTN</name>
<dbReference type="Gene3D" id="1.10.3720.10">
    <property type="entry name" value="MetI-like"/>
    <property type="match status" value="1"/>
</dbReference>
<dbReference type="AlphaFoldDB" id="A0A2X0KKK9"/>
<dbReference type="EMBL" id="QKYN01000007">
    <property type="protein sequence ID" value="RAG87489.1"/>
    <property type="molecule type" value="Genomic_DNA"/>
</dbReference>
<dbReference type="Proteomes" id="UP000248889">
    <property type="component" value="Unassembled WGS sequence"/>
</dbReference>
<feature type="transmembrane region" description="Helical" evidence="8">
    <location>
        <begin position="276"/>
        <end position="295"/>
    </location>
</feature>
<proteinExistence type="inferred from homology"/>
<evidence type="ECO:0000256" key="4">
    <source>
        <dbReference type="ARBA" id="ARBA00022519"/>
    </source>
</evidence>
<evidence type="ECO:0000256" key="2">
    <source>
        <dbReference type="ARBA" id="ARBA00022448"/>
    </source>
</evidence>
<dbReference type="RefSeq" id="WP_111498800.1">
    <property type="nucleotide sequence ID" value="NZ_QKYN01000007.1"/>
</dbReference>
<feature type="transmembrane region" description="Helical" evidence="8">
    <location>
        <begin position="46"/>
        <end position="66"/>
    </location>
</feature>
<organism evidence="11 12">
    <name type="scientific">Streptacidiphilus pinicola</name>
    <dbReference type="NCBI Taxonomy" id="2219663"/>
    <lineage>
        <taxon>Bacteria</taxon>
        <taxon>Bacillati</taxon>
        <taxon>Actinomycetota</taxon>
        <taxon>Actinomycetes</taxon>
        <taxon>Kitasatosporales</taxon>
        <taxon>Streptomycetaceae</taxon>
        <taxon>Streptacidiphilus</taxon>
    </lineage>
</organism>
<dbReference type="SUPFAM" id="SSF161098">
    <property type="entry name" value="MetI-like"/>
    <property type="match status" value="1"/>
</dbReference>
<dbReference type="PROSITE" id="PS50928">
    <property type="entry name" value="ABC_TM1"/>
    <property type="match status" value="1"/>
</dbReference>
<reference evidence="11 12" key="1">
    <citation type="submission" date="2018-06" db="EMBL/GenBank/DDBJ databases">
        <title>Streptacidiphilus pinicola sp. nov., isolated from pine grove soil.</title>
        <authorList>
            <person name="Roh S.G."/>
            <person name="Park S."/>
            <person name="Kim M.-K."/>
            <person name="Yun B.-R."/>
            <person name="Park J."/>
            <person name="Kim M.J."/>
            <person name="Kim Y.S."/>
            <person name="Kim S.B."/>
        </authorList>
    </citation>
    <scope>NUCLEOTIDE SEQUENCE [LARGE SCALE GENOMIC DNA]</scope>
    <source>
        <strain evidence="11 12">MMS16-CNU450</strain>
    </source>
</reference>
<evidence type="ECO:0000256" key="9">
    <source>
        <dbReference type="SAM" id="MobiDB-lite"/>
    </source>
</evidence>
<keyword evidence="3" id="KW-1003">Cell membrane</keyword>
<evidence type="ECO:0000256" key="1">
    <source>
        <dbReference type="ARBA" id="ARBA00004429"/>
    </source>
</evidence>
<dbReference type="Pfam" id="PF00528">
    <property type="entry name" value="BPD_transp_1"/>
    <property type="match status" value="1"/>
</dbReference>
<feature type="transmembrane region" description="Helical" evidence="8">
    <location>
        <begin position="86"/>
        <end position="114"/>
    </location>
</feature>
<sequence length="307" mass="32483">MAGVTASALTTEGRPAPSAAKGPRPTGPAGGVLAGLARIRWGRGTVLLVAGLYFLVPIATTLWFTVDNSPQGFSLDAYRQIFTVPGLWPALQLSLLLAAGTIVLVYLLLIPAVVAVRLGSQKLRTVVELTCTLPLVVPTIALTAGISDVLRWCNDNLAPTPFYATFLYAQNANFPVVLLLAYVVMALPLAYRTLDAGMRALDVRTLLEAAQNNGAGRTRAIVSVILPNLRSAMLNTAFITLALVLGEFTVASILGYVPFAVWIVNGNSAGQGPVTVAVSIVSLLLTWVLLLVLSIGSERRNRAQSTH</sequence>
<dbReference type="PANTHER" id="PTHR43357:SF4">
    <property type="entry name" value="INNER MEMBRANE ABC TRANSPORTER PERMEASE PROTEIN YDCV"/>
    <property type="match status" value="1"/>
</dbReference>
<accession>A0A2X0KKK9</accession>
<comment type="caution">
    <text evidence="11">The sequence shown here is derived from an EMBL/GenBank/DDBJ whole genome shotgun (WGS) entry which is preliminary data.</text>
</comment>
<evidence type="ECO:0000313" key="11">
    <source>
        <dbReference type="EMBL" id="RAG87489.1"/>
    </source>
</evidence>
<evidence type="ECO:0000256" key="7">
    <source>
        <dbReference type="ARBA" id="ARBA00023136"/>
    </source>
</evidence>
<keyword evidence="5 8" id="KW-0812">Transmembrane</keyword>
<dbReference type="InterPro" id="IPR000515">
    <property type="entry name" value="MetI-like"/>
</dbReference>
<feature type="transmembrane region" description="Helical" evidence="8">
    <location>
        <begin position="166"/>
        <end position="191"/>
    </location>
</feature>
<evidence type="ECO:0000256" key="3">
    <source>
        <dbReference type="ARBA" id="ARBA00022475"/>
    </source>
</evidence>
<protein>
    <submittedName>
        <fullName evidence="11">ABC transporter permease</fullName>
    </submittedName>
</protein>
<dbReference type="OrthoDB" id="5622164at2"/>
<feature type="transmembrane region" description="Helical" evidence="8">
    <location>
        <begin position="238"/>
        <end position="264"/>
    </location>
</feature>